<evidence type="ECO:0000256" key="5">
    <source>
        <dbReference type="ARBA" id="ARBA00022448"/>
    </source>
</evidence>
<feature type="binding site" description="axial binding residue" evidence="15">
    <location>
        <position position="106"/>
    </location>
    <ligand>
        <name>heme c</name>
        <dbReference type="ChEBI" id="CHEBI:61717"/>
        <label>2</label>
    </ligand>
    <ligandPart>
        <name>Fe</name>
        <dbReference type="ChEBI" id="CHEBI:18248"/>
    </ligandPart>
</feature>
<name>A0A369WPR6_9GAMM</name>
<evidence type="ECO:0000256" key="3">
    <source>
        <dbReference type="ARBA" id="ARBA00007368"/>
    </source>
</evidence>
<keyword evidence="10 13" id="KW-0249">Electron transport</keyword>
<evidence type="ECO:0000256" key="4">
    <source>
        <dbReference type="ARBA" id="ARBA00013773"/>
    </source>
</evidence>
<feature type="binding site" description="covalent" evidence="14">
    <location>
        <position position="88"/>
    </location>
    <ligand>
        <name>heme c</name>
        <dbReference type="ChEBI" id="CHEBI:61717"/>
        <label>1</label>
    </ligand>
</feature>
<keyword evidence="5 13" id="KW-0813">Transport</keyword>
<comment type="similarity">
    <text evidence="3 13">Belongs to the NapB family.</text>
</comment>
<feature type="binding site" description="axial binding residue" evidence="15">
    <location>
        <position position="71"/>
    </location>
    <ligand>
        <name>heme c</name>
        <dbReference type="ChEBI" id="CHEBI:61717"/>
        <label>1</label>
    </ligand>
    <ligandPart>
        <name>Fe</name>
        <dbReference type="ChEBI" id="CHEBI:18248"/>
    </ligandPart>
</feature>
<dbReference type="OrthoDB" id="13290at2"/>
<proteinExistence type="inferred from homology"/>
<protein>
    <recommendedName>
        <fullName evidence="4 13">Periplasmic nitrate reductase, electron transfer subunit</fullName>
    </recommendedName>
    <alternativeName>
        <fullName evidence="12 13">Diheme cytochrome c NapB</fullName>
    </alternativeName>
</protein>
<organism evidence="17 18">
    <name type="scientific">Motiliproteus coralliicola</name>
    <dbReference type="NCBI Taxonomy" id="2283196"/>
    <lineage>
        <taxon>Bacteria</taxon>
        <taxon>Pseudomonadati</taxon>
        <taxon>Pseudomonadota</taxon>
        <taxon>Gammaproteobacteria</taxon>
        <taxon>Oceanospirillales</taxon>
        <taxon>Oceanospirillaceae</taxon>
        <taxon>Motiliproteus</taxon>
    </lineage>
</organism>
<comment type="subcellular location">
    <subcellularLocation>
        <location evidence="2 13">Periplasm</location>
    </subcellularLocation>
</comment>
<dbReference type="GO" id="GO:0009061">
    <property type="term" value="P:anaerobic respiration"/>
    <property type="evidence" value="ECO:0007669"/>
    <property type="project" value="InterPro"/>
</dbReference>
<evidence type="ECO:0000256" key="11">
    <source>
        <dbReference type="ARBA" id="ARBA00023004"/>
    </source>
</evidence>
<dbReference type="Gene3D" id="1.10.1130.10">
    <property type="entry name" value="Flavocytochrome C3, Chain A"/>
    <property type="match status" value="1"/>
</dbReference>
<evidence type="ECO:0000256" key="6">
    <source>
        <dbReference type="ARBA" id="ARBA00022617"/>
    </source>
</evidence>
<dbReference type="RefSeq" id="WP_114693651.1">
    <property type="nucleotide sequence ID" value="NZ_QQOH01000001.1"/>
</dbReference>
<keyword evidence="8 16" id="KW-0732">Signal</keyword>
<sequence>MKKTTVVLSAALALGSLALSNASLADTGGMESLRGAKQLESTNKAPDMAKNNDSDVLVERNYIQQPPVIPHEIRNYRVDLRSNKCLSCHSWERYKESGATKVSLTHFETRGGHALADISPRRYFCMQCHVPQATAEPLIDNTYQSTSDLAK</sequence>
<dbReference type="AlphaFoldDB" id="A0A369WPR6"/>
<evidence type="ECO:0000256" key="10">
    <source>
        <dbReference type="ARBA" id="ARBA00022982"/>
    </source>
</evidence>
<dbReference type="Proteomes" id="UP000253769">
    <property type="component" value="Unassembled WGS sequence"/>
</dbReference>
<comment type="subunit">
    <text evidence="13">Component of the periplasmic nitrate reductase NapAB complex composed of NapA and NapB.</text>
</comment>
<feature type="chain" id="PRO_5016785972" description="Periplasmic nitrate reductase, electron transfer subunit" evidence="16">
    <location>
        <begin position="26"/>
        <end position="151"/>
    </location>
</feature>
<evidence type="ECO:0000256" key="9">
    <source>
        <dbReference type="ARBA" id="ARBA00022764"/>
    </source>
</evidence>
<gene>
    <name evidence="17" type="ORF">DV711_00220</name>
</gene>
<dbReference type="GO" id="GO:0042597">
    <property type="term" value="C:periplasmic space"/>
    <property type="evidence" value="ECO:0007669"/>
    <property type="project" value="UniProtKB-SubCell"/>
</dbReference>
<keyword evidence="6 14" id="KW-0349">Heme</keyword>
<evidence type="ECO:0000256" key="8">
    <source>
        <dbReference type="ARBA" id="ARBA00022729"/>
    </source>
</evidence>
<reference evidence="17 18" key="1">
    <citation type="submission" date="2018-07" db="EMBL/GenBank/DDBJ databases">
        <title>Motiliproteus coralliicola sp. nov., a bacterium isolated from Coral.</title>
        <authorList>
            <person name="Wang G."/>
        </authorList>
    </citation>
    <scope>NUCLEOTIDE SEQUENCE [LARGE SCALE GENOMIC DNA]</scope>
    <source>
        <strain evidence="17 18">C34</strain>
    </source>
</reference>
<dbReference type="SUPFAM" id="SSF48695">
    <property type="entry name" value="Multiheme cytochromes"/>
    <property type="match status" value="1"/>
</dbReference>
<evidence type="ECO:0000256" key="1">
    <source>
        <dbReference type="ARBA" id="ARBA00002599"/>
    </source>
</evidence>
<dbReference type="FunFam" id="1.10.1130.10:FF:000001">
    <property type="entry name" value="Periplasmic nitrate reductase, electron transfer subunit"/>
    <property type="match status" value="1"/>
</dbReference>
<accession>A0A369WPR6</accession>
<keyword evidence="18" id="KW-1185">Reference proteome</keyword>
<dbReference type="PIRSF" id="PIRSF006105">
    <property type="entry name" value="NapB"/>
    <property type="match status" value="1"/>
</dbReference>
<feature type="binding site" description="covalent" evidence="14">
    <location>
        <position position="85"/>
    </location>
    <ligand>
        <name>heme c</name>
        <dbReference type="ChEBI" id="CHEBI:61717"/>
        <label>1</label>
    </ligand>
</feature>
<evidence type="ECO:0000313" key="17">
    <source>
        <dbReference type="EMBL" id="RDE24070.1"/>
    </source>
</evidence>
<evidence type="ECO:0000313" key="18">
    <source>
        <dbReference type="Proteomes" id="UP000253769"/>
    </source>
</evidence>
<dbReference type="GO" id="GO:0046872">
    <property type="term" value="F:metal ion binding"/>
    <property type="evidence" value="ECO:0007669"/>
    <property type="project" value="UniProtKB-KW"/>
</dbReference>
<dbReference type="PANTHER" id="PTHR38604">
    <property type="entry name" value="PERIPLASMIC NITRATE REDUCTASE, ELECTRON TRANSFER SUBUNIT"/>
    <property type="match status" value="1"/>
</dbReference>
<dbReference type="EMBL" id="QQOH01000001">
    <property type="protein sequence ID" value="RDE24070.1"/>
    <property type="molecule type" value="Genomic_DNA"/>
</dbReference>
<evidence type="ECO:0000256" key="16">
    <source>
        <dbReference type="SAM" id="SignalP"/>
    </source>
</evidence>
<feature type="signal peptide" evidence="16">
    <location>
        <begin position="1"/>
        <end position="25"/>
    </location>
</feature>
<feature type="binding site" description="covalent" evidence="14">
    <location>
        <position position="125"/>
    </location>
    <ligand>
        <name>heme c</name>
        <dbReference type="ChEBI" id="CHEBI:61717"/>
        <label>2</label>
    </ligand>
</feature>
<keyword evidence="11 15" id="KW-0408">Iron</keyword>
<feature type="binding site" description="axial binding residue" evidence="15">
    <location>
        <position position="129"/>
    </location>
    <ligand>
        <name>heme c</name>
        <dbReference type="ChEBI" id="CHEBI:61717"/>
        <label>2</label>
    </ligand>
    <ligandPart>
        <name>Fe</name>
        <dbReference type="ChEBI" id="CHEBI:18248"/>
    </ligandPart>
</feature>
<comment type="function">
    <text evidence="1">Electron transfer subunit of the periplasmic nitrate reductase complex NapAB. Receives electrons from the membrane-anchored tetraheme c-type NapC protein and transfers these to NapA subunit, thus allowing electron flow between membrane and periplasm. Essential for periplasmic nitrate reduction with nitrate as the terminal electron acceptor.</text>
</comment>
<keyword evidence="9 13" id="KW-0574">Periplasm</keyword>
<dbReference type="PANTHER" id="PTHR38604:SF1">
    <property type="entry name" value="PERIPLASMIC NITRATE REDUCTASE, ELECTRON TRANSFER SUBUNIT"/>
    <property type="match status" value="1"/>
</dbReference>
<feature type="binding site" description="covalent" evidence="14">
    <location>
        <position position="128"/>
    </location>
    <ligand>
        <name>heme c</name>
        <dbReference type="ChEBI" id="CHEBI:61717"/>
        <label>2</label>
    </ligand>
</feature>
<evidence type="ECO:0000256" key="14">
    <source>
        <dbReference type="PIRSR" id="PIRSR006105-1"/>
    </source>
</evidence>
<evidence type="ECO:0000256" key="13">
    <source>
        <dbReference type="PIRNR" id="PIRNR006105"/>
    </source>
</evidence>
<dbReference type="Pfam" id="PF03892">
    <property type="entry name" value="NapB"/>
    <property type="match status" value="1"/>
</dbReference>
<keyword evidence="7 15" id="KW-0479">Metal-binding</keyword>
<evidence type="ECO:0000256" key="7">
    <source>
        <dbReference type="ARBA" id="ARBA00022723"/>
    </source>
</evidence>
<comment type="PTM">
    <text evidence="14">Binds 2 heme C groups per subunit.</text>
</comment>
<evidence type="ECO:0000256" key="12">
    <source>
        <dbReference type="ARBA" id="ARBA00031832"/>
    </source>
</evidence>
<comment type="caution">
    <text evidence="17">The sequence shown here is derived from an EMBL/GenBank/DDBJ whole genome shotgun (WGS) entry which is preliminary data.</text>
</comment>
<dbReference type="InterPro" id="IPR005591">
    <property type="entry name" value="NapB"/>
</dbReference>
<feature type="binding site" description="axial binding residue" evidence="15">
    <location>
        <position position="89"/>
    </location>
    <ligand>
        <name>heme c</name>
        <dbReference type="ChEBI" id="CHEBI:61717"/>
        <label>1</label>
    </ligand>
    <ligandPart>
        <name>Fe</name>
        <dbReference type="ChEBI" id="CHEBI:18248"/>
    </ligandPart>
</feature>
<evidence type="ECO:0000256" key="15">
    <source>
        <dbReference type="PIRSR" id="PIRSR006105-2"/>
    </source>
</evidence>
<dbReference type="InterPro" id="IPR036280">
    <property type="entry name" value="Multihaem_cyt_sf"/>
</dbReference>
<evidence type="ECO:0000256" key="2">
    <source>
        <dbReference type="ARBA" id="ARBA00004418"/>
    </source>
</evidence>